<accession>A0A814J9I5</accession>
<dbReference type="Proteomes" id="UP000677228">
    <property type="component" value="Unassembled WGS sequence"/>
</dbReference>
<keyword evidence="6" id="KW-1185">Reference proteome</keyword>
<dbReference type="EMBL" id="CAJNOQ010003890">
    <property type="protein sequence ID" value="CAF1034487.1"/>
    <property type="molecule type" value="Genomic_DNA"/>
</dbReference>
<gene>
    <name evidence="3" type="ORF">GPM918_LOCUS15452</name>
    <name evidence="2" type="ORF">OVA965_LOCUS12973</name>
    <name evidence="5" type="ORF">SRO942_LOCUS15452</name>
    <name evidence="4" type="ORF">TMI583_LOCUS12977</name>
</gene>
<evidence type="ECO:0000313" key="3">
    <source>
        <dbReference type="EMBL" id="CAF1034487.1"/>
    </source>
</evidence>
<reference evidence="3" key="1">
    <citation type="submission" date="2021-02" db="EMBL/GenBank/DDBJ databases">
        <authorList>
            <person name="Nowell W R."/>
        </authorList>
    </citation>
    <scope>NUCLEOTIDE SEQUENCE</scope>
</reference>
<evidence type="ECO:0000313" key="5">
    <source>
        <dbReference type="EMBL" id="CAF3805149.1"/>
    </source>
</evidence>
<dbReference type="EMBL" id="CAJNOK010005318">
    <property type="protein sequence ID" value="CAF0968451.1"/>
    <property type="molecule type" value="Genomic_DNA"/>
</dbReference>
<dbReference type="PANTHER" id="PTHR21439:SF0">
    <property type="entry name" value="PROTEIN OSCP1"/>
    <property type="match status" value="1"/>
</dbReference>
<organism evidence="3 6">
    <name type="scientific">Didymodactylos carnosus</name>
    <dbReference type="NCBI Taxonomy" id="1234261"/>
    <lineage>
        <taxon>Eukaryota</taxon>
        <taxon>Metazoa</taxon>
        <taxon>Spiralia</taxon>
        <taxon>Gnathifera</taxon>
        <taxon>Rotifera</taxon>
        <taxon>Eurotatoria</taxon>
        <taxon>Bdelloidea</taxon>
        <taxon>Philodinida</taxon>
        <taxon>Philodinidae</taxon>
        <taxon>Didymodactylos</taxon>
    </lineage>
</organism>
<evidence type="ECO:0000256" key="1">
    <source>
        <dbReference type="SAM" id="MobiDB-lite"/>
    </source>
</evidence>
<feature type="compositionally biased region" description="Basic and acidic residues" evidence="1">
    <location>
        <begin position="265"/>
        <end position="276"/>
    </location>
</feature>
<dbReference type="OrthoDB" id="2157380at2759"/>
<proteinExistence type="predicted"/>
<dbReference type="PANTHER" id="PTHR21439">
    <property type="entry name" value="OXIDORED-NITRO DOMAIN-CONTAINING PROTEIN"/>
    <property type="match status" value="1"/>
</dbReference>
<evidence type="ECO:0000313" key="2">
    <source>
        <dbReference type="EMBL" id="CAF0968451.1"/>
    </source>
</evidence>
<sequence length="296" mass="33909">MYDLMTMAIKYQVTLCPRANDIKKVTFNHVNAIRKLIKNPNILELLDKAYFTFNQHFDDMNDVEWLLVRHTILIFFQDIHIRVSIFLKENVQTSTGRFLLPIGGCVPSSFQVPGEIRTYKRGRLQNTNSFNPSESYQASDNSRPFKLGSNMYSKNRSVEPVVTKPMTSSSVNATSDIDMINPDPSMISQLNLLSSIIGNNRSESKSNFIKLSLFNTDDDSDEKIYVKKPAVNEEKRQPPSNNDINIDVTKRGHNSKLMNVINDFSFDKNQRGGKNDNDEDDDDLCAMMDRLPPKRR</sequence>
<dbReference type="Pfam" id="PF10188">
    <property type="entry name" value="Oscp1"/>
    <property type="match status" value="1"/>
</dbReference>
<protein>
    <submittedName>
        <fullName evidence="3">Uncharacterized protein</fullName>
    </submittedName>
</protein>
<dbReference type="AlphaFoldDB" id="A0A814J9I5"/>
<dbReference type="EMBL" id="CAJOBC010003890">
    <property type="protein sequence ID" value="CAF3805149.1"/>
    <property type="molecule type" value="Genomic_DNA"/>
</dbReference>
<dbReference type="InterPro" id="IPR019332">
    <property type="entry name" value="OSCP1"/>
</dbReference>
<evidence type="ECO:0000313" key="6">
    <source>
        <dbReference type="Proteomes" id="UP000663829"/>
    </source>
</evidence>
<dbReference type="Proteomes" id="UP000682733">
    <property type="component" value="Unassembled WGS sequence"/>
</dbReference>
<dbReference type="Proteomes" id="UP000663829">
    <property type="component" value="Unassembled WGS sequence"/>
</dbReference>
<dbReference type="EMBL" id="CAJOBA010005324">
    <property type="protein sequence ID" value="CAF3740097.1"/>
    <property type="molecule type" value="Genomic_DNA"/>
</dbReference>
<evidence type="ECO:0000313" key="4">
    <source>
        <dbReference type="EMBL" id="CAF3740097.1"/>
    </source>
</evidence>
<name>A0A814J9I5_9BILA</name>
<dbReference type="GO" id="GO:0005737">
    <property type="term" value="C:cytoplasm"/>
    <property type="evidence" value="ECO:0007669"/>
    <property type="project" value="TreeGrafter"/>
</dbReference>
<dbReference type="GO" id="GO:0005886">
    <property type="term" value="C:plasma membrane"/>
    <property type="evidence" value="ECO:0007669"/>
    <property type="project" value="TreeGrafter"/>
</dbReference>
<comment type="caution">
    <text evidence="3">The sequence shown here is derived from an EMBL/GenBank/DDBJ whole genome shotgun (WGS) entry which is preliminary data.</text>
</comment>
<feature type="region of interest" description="Disordered" evidence="1">
    <location>
        <begin position="264"/>
        <end position="296"/>
    </location>
</feature>
<dbReference type="Proteomes" id="UP000681722">
    <property type="component" value="Unassembled WGS sequence"/>
</dbReference>